<reference evidence="2" key="1">
    <citation type="journal article" date="2012" name="Nat. Biotechnol.">
        <title>Reference genome sequence of the model plant Setaria.</title>
        <authorList>
            <person name="Bennetzen J.L."/>
            <person name="Schmutz J."/>
            <person name="Wang H."/>
            <person name="Percifield R."/>
            <person name="Hawkins J."/>
            <person name="Pontaroli A.C."/>
            <person name="Estep M."/>
            <person name="Feng L."/>
            <person name="Vaughn J.N."/>
            <person name="Grimwood J."/>
            <person name="Jenkins J."/>
            <person name="Barry K."/>
            <person name="Lindquist E."/>
            <person name="Hellsten U."/>
            <person name="Deshpande S."/>
            <person name="Wang X."/>
            <person name="Wu X."/>
            <person name="Mitros T."/>
            <person name="Triplett J."/>
            <person name="Yang X."/>
            <person name="Ye C.Y."/>
            <person name="Mauro-Herrera M."/>
            <person name="Wang L."/>
            <person name="Li P."/>
            <person name="Sharma M."/>
            <person name="Sharma R."/>
            <person name="Ronald P.C."/>
            <person name="Panaud O."/>
            <person name="Kellogg E.A."/>
            <person name="Brutnell T.P."/>
            <person name="Doust A.N."/>
            <person name="Tuskan G.A."/>
            <person name="Rokhsar D."/>
            <person name="Devos K.M."/>
        </authorList>
    </citation>
    <scope>NUCLEOTIDE SEQUENCE [LARGE SCALE GENOMIC DNA]</scope>
    <source>
        <strain evidence="2">Yugu1</strain>
    </source>
</reference>
<feature type="region of interest" description="Disordered" evidence="1">
    <location>
        <begin position="1"/>
        <end position="47"/>
    </location>
</feature>
<organism evidence="2">
    <name type="scientific">Setaria italica</name>
    <name type="common">Foxtail millet</name>
    <name type="synonym">Panicum italicum</name>
    <dbReference type="NCBI Taxonomy" id="4555"/>
    <lineage>
        <taxon>Eukaryota</taxon>
        <taxon>Viridiplantae</taxon>
        <taxon>Streptophyta</taxon>
        <taxon>Embryophyta</taxon>
        <taxon>Tracheophyta</taxon>
        <taxon>Spermatophyta</taxon>
        <taxon>Magnoliopsida</taxon>
        <taxon>Liliopsida</taxon>
        <taxon>Poales</taxon>
        <taxon>Poaceae</taxon>
        <taxon>PACMAD clade</taxon>
        <taxon>Panicoideae</taxon>
        <taxon>Panicodae</taxon>
        <taxon>Paniceae</taxon>
        <taxon>Cenchrinae</taxon>
        <taxon>Setaria</taxon>
    </lineage>
</organism>
<feature type="compositionally biased region" description="Acidic residues" evidence="1">
    <location>
        <begin position="138"/>
        <end position="149"/>
    </location>
</feature>
<sequence>MHSQSQVIDANEKRRKRDRERYAQMTDEEKQDKLKKQREAYHRRKERQKYANMQLEQKKARIEQAITNREMRSSKTTKGSIAMENPAYIETDMLVEVSTSSLNVKHRKHVTPGERQTLLARQNQKIIKKQKGTVYSSSEEDETMSEEDNDIEMQKQAKIMNLDVDIEVREDEETATTISDPYDIVYSNIPDDTNMLKNKENCIYCNAKKFEYESEGLCCRKGQIRLANQETPPELMRLWTSNDSDARHFRNNIRFFNGHFSFTSLYCHLDSATTNMKKAGIYTFHYRCCREEKYKKDKHVVTILTQILRENPYSKQFRSLGQNEKLDDYRLILNLDQRLDQRTYNAPITLEVAAVWIEGNERRNTFDKNVILHGNNNEIQGIKSYYGCYDPLSYPLFFPRAELDSSRKLWVTMREYYCYKFHAKPSIFNPILHGGRLFQQLDFIWHHQKEIRADLYKGLLDSIQEGEQKGDKVGK</sequence>
<evidence type="ECO:0000313" key="2">
    <source>
        <dbReference type="EMBL" id="RCV15871.1"/>
    </source>
</evidence>
<protein>
    <recommendedName>
        <fullName evidence="3">Helitron helicase-like domain-containing protein</fullName>
    </recommendedName>
</protein>
<dbReference type="OrthoDB" id="1930928at2759"/>
<feature type="region of interest" description="Disordered" evidence="1">
    <location>
        <begin position="129"/>
        <end position="149"/>
    </location>
</feature>
<dbReference type="PANTHER" id="PTHR45786">
    <property type="entry name" value="DNA BINDING PROTEIN-LIKE"/>
    <property type="match status" value="1"/>
</dbReference>
<gene>
    <name evidence="2" type="ORF">SETIT_3G092900v2</name>
</gene>
<dbReference type="STRING" id="4555.A0A368QD00"/>
<reference evidence="2" key="2">
    <citation type="submission" date="2015-07" db="EMBL/GenBank/DDBJ databases">
        <authorList>
            <person name="Noorani M."/>
        </authorList>
    </citation>
    <scope>NUCLEOTIDE SEQUENCE</scope>
    <source>
        <strain evidence="2">Yugu1</strain>
    </source>
</reference>
<evidence type="ECO:0008006" key="3">
    <source>
        <dbReference type="Google" id="ProtNLM"/>
    </source>
</evidence>
<dbReference type="EMBL" id="CM003530">
    <property type="protein sequence ID" value="RCV15871.1"/>
    <property type="molecule type" value="Genomic_DNA"/>
</dbReference>
<evidence type="ECO:0000256" key="1">
    <source>
        <dbReference type="SAM" id="MobiDB-lite"/>
    </source>
</evidence>
<name>A0A368QD00_SETIT</name>
<dbReference type="PANTHER" id="PTHR45786:SF68">
    <property type="entry name" value="OS02G0701800 PROTEIN"/>
    <property type="match status" value="1"/>
</dbReference>
<proteinExistence type="predicted"/>
<dbReference type="AlphaFoldDB" id="A0A368QD00"/>
<accession>A0A368QD00</accession>
<feature type="compositionally biased region" description="Basic and acidic residues" evidence="1">
    <location>
        <begin position="19"/>
        <end position="40"/>
    </location>
</feature>